<reference evidence="1" key="2">
    <citation type="submission" date="2021-01" db="EMBL/GenBank/DDBJ databases">
        <authorList>
            <person name="Schikora-Tamarit M.A."/>
        </authorList>
    </citation>
    <scope>NUCLEOTIDE SEQUENCE</scope>
    <source>
        <strain evidence="1">CBS2887</strain>
    </source>
</reference>
<evidence type="ECO:0000313" key="1">
    <source>
        <dbReference type="EMBL" id="KAH3683905.1"/>
    </source>
</evidence>
<organism evidence="1 2">
    <name type="scientific">Wickerhamomyces pijperi</name>
    <name type="common">Yeast</name>
    <name type="synonym">Pichia pijperi</name>
    <dbReference type="NCBI Taxonomy" id="599730"/>
    <lineage>
        <taxon>Eukaryota</taxon>
        <taxon>Fungi</taxon>
        <taxon>Dikarya</taxon>
        <taxon>Ascomycota</taxon>
        <taxon>Saccharomycotina</taxon>
        <taxon>Saccharomycetes</taxon>
        <taxon>Phaffomycetales</taxon>
        <taxon>Wickerhamomycetaceae</taxon>
        <taxon>Wickerhamomyces</taxon>
    </lineage>
</organism>
<sequence>MTAEMLISLAPWEIISMLMPDSAKVENIVEATPMYCFICLPINETMDMFLVTSTVPNLFKSKTASLKSLLEFSSSLCCKAMETWTSDCLLVGVDVQDDDIMLSSDGSGSLLLVEDGRWDLLERLRRMWWSLTAFGGDVIWVDDGTITAWVFNILDSDWDLSLDDLFHGEWMDDFTTILPSKEERSAALKSLDVVPSDLVFDDLAEQTTATLDFWEYGFTISSQMLLKNLPTEVPPNFWTTQRFLELSCANETVDII</sequence>
<comment type="caution">
    <text evidence="1">The sequence shown here is derived from an EMBL/GenBank/DDBJ whole genome shotgun (WGS) entry which is preliminary data.</text>
</comment>
<dbReference type="EMBL" id="JAEUBG010002873">
    <property type="protein sequence ID" value="KAH3683905.1"/>
    <property type="molecule type" value="Genomic_DNA"/>
</dbReference>
<name>A0A9P8Q6K7_WICPI</name>
<accession>A0A9P8Q6K7</accession>
<keyword evidence="2" id="KW-1185">Reference proteome</keyword>
<protein>
    <submittedName>
        <fullName evidence="1">Uncharacterized protein</fullName>
    </submittedName>
</protein>
<evidence type="ECO:0000313" key="2">
    <source>
        <dbReference type="Proteomes" id="UP000774326"/>
    </source>
</evidence>
<dbReference type="AlphaFoldDB" id="A0A9P8Q6K7"/>
<proteinExistence type="predicted"/>
<gene>
    <name evidence="1" type="ORF">WICPIJ_005105</name>
</gene>
<dbReference type="Proteomes" id="UP000774326">
    <property type="component" value="Unassembled WGS sequence"/>
</dbReference>
<reference evidence="1" key="1">
    <citation type="journal article" date="2021" name="Open Biol.">
        <title>Shared evolutionary footprints suggest mitochondrial oxidative damage underlies multiple complex I losses in fungi.</title>
        <authorList>
            <person name="Schikora-Tamarit M.A."/>
            <person name="Marcet-Houben M."/>
            <person name="Nosek J."/>
            <person name="Gabaldon T."/>
        </authorList>
    </citation>
    <scope>NUCLEOTIDE SEQUENCE</scope>
    <source>
        <strain evidence="1">CBS2887</strain>
    </source>
</reference>